<organism evidence="1 2">
    <name type="scientific">Bordetella flabilis</name>
    <dbReference type="NCBI Taxonomy" id="463014"/>
    <lineage>
        <taxon>Bacteria</taxon>
        <taxon>Pseudomonadati</taxon>
        <taxon>Pseudomonadota</taxon>
        <taxon>Betaproteobacteria</taxon>
        <taxon>Burkholderiales</taxon>
        <taxon>Alcaligenaceae</taxon>
        <taxon>Bordetella</taxon>
    </lineage>
</organism>
<dbReference type="KEGG" id="bfz:BAU07_26555"/>
<keyword evidence="1" id="KW-0614">Plasmid</keyword>
<name>A0A193GLZ2_9BORD</name>
<evidence type="ECO:0000313" key="2">
    <source>
        <dbReference type="Proteomes" id="UP000091926"/>
    </source>
</evidence>
<gene>
    <name evidence="1" type="ORF">BAU07_26555</name>
</gene>
<protein>
    <submittedName>
        <fullName evidence="1">Uncharacterized protein</fullName>
    </submittedName>
</protein>
<dbReference type="AlphaFoldDB" id="A0A193GLZ2"/>
<proteinExistence type="predicted"/>
<keyword evidence="2" id="KW-1185">Reference proteome</keyword>
<dbReference type="OrthoDB" id="9182604at2"/>
<dbReference type="RefSeq" id="WP_066665939.1">
    <property type="nucleotide sequence ID" value="NZ_CBCSCL010000020.1"/>
</dbReference>
<dbReference type="EMBL" id="CP016173">
    <property type="protein sequence ID" value="ANN80885.1"/>
    <property type="molecule type" value="Genomic_DNA"/>
</dbReference>
<dbReference type="Proteomes" id="UP000091926">
    <property type="component" value="Plasmid unnamed1"/>
</dbReference>
<accession>A0A193GLZ2</accession>
<geneLocation type="plasmid" evidence="1 2">
    <name>unnamed1</name>
</geneLocation>
<evidence type="ECO:0000313" key="1">
    <source>
        <dbReference type="EMBL" id="ANN80885.1"/>
    </source>
</evidence>
<sequence>MAAIYGYYIDLDERGDFLADVRDVDGRTVYEIRAGGRLDDDEASIFDDGFMRDKRDVSGLTDYLRSLSIIPSDATVLAMPEFERRLEGQQNDDELTLD</sequence>
<reference evidence="1 2" key="1">
    <citation type="submission" date="2016-06" db="EMBL/GenBank/DDBJ databases">
        <title>Complete genome sequences of Bordetella bronchialis and Bordetella flabilis.</title>
        <authorList>
            <person name="LiPuma J.J."/>
            <person name="Spilker T."/>
        </authorList>
    </citation>
    <scope>NUCLEOTIDE SEQUENCE [LARGE SCALE GENOMIC DNA]</scope>
    <source>
        <strain evidence="1 2">AU10664</strain>
        <plasmid evidence="1 2">unnamed1</plasmid>
    </source>
</reference>